<dbReference type="PROSITE" id="PS50293">
    <property type="entry name" value="TPR_REGION"/>
    <property type="match status" value="1"/>
</dbReference>
<dbReference type="Pfam" id="PF14559">
    <property type="entry name" value="TPR_19"/>
    <property type="match status" value="1"/>
</dbReference>
<accession>A0A4P7VJ75</accession>
<evidence type="ECO:0000256" key="2">
    <source>
        <dbReference type="ARBA" id="ARBA00022803"/>
    </source>
</evidence>
<keyword evidence="6" id="KW-1185">Reference proteome</keyword>
<evidence type="ECO:0000313" key="5">
    <source>
        <dbReference type="EMBL" id="QCD35306.1"/>
    </source>
</evidence>
<dbReference type="SUPFAM" id="SSF48452">
    <property type="entry name" value="TPR-like"/>
    <property type="match status" value="1"/>
</dbReference>
<dbReference type="PANTHER" id="PTHR45586">
    <property type="entry name" value="TPR REPEAT-CONTAINING PROTEIN PA4667"/>
    <property type="match status" value="1"/>
</dbReference>
<organism evidence="5 6">
    <name type="scientific">Muribaculum gordoncarteri</name>
    <dbReference type="NCBI Taxonomy" id="2530390"/>
    <lineage>
        <taxon>Bacteria</taxon>
        <taxon>Pseudomonadati</taxon>
        <taxon>Bacteroidota</taxon>
        <taxon>Bacteroidia</taxon>
        <taxon>Bacteroidales</taxon>
        <taxon>Muribaculaceae</taxon>
        <taxon>Muribaculum</taxon>
    </lineage>
</organism>
<dbReference type="PANTHER" id="PTHR45586:SF1">
    <property type="entry name" value="LIPOPOLYSACCHARIDE ASSEMBLY PROTEIN B"/>
    <property type="match status" value="1"/>
</dbReference>
<dbReference type="InterPro" id="IPR019734">
    <property type="entry name" value="TPR_rpt"/>
</dbReference>
<keyword evidence="2 3" id="KW-0802">TPR repeat</keyword>
<keyword evidence="4" id="KW-0732">Signal</keyword>
<proteinExistence type="predicted"/>
<sequence length="415" mass="45931">MKKLSILGLCLLAVASASAQKSLVKEVEGKAKGFNADYAAARDQLKPALTNPESKDEAQTWYVAGTIEFGDYDAMLGKKAVGQQVDEPKMGRALLDGYKYYMTAFPLDTVVEKDKNGSPKLNKDGSPKTKTKYSKDMAKKLAAHYNDYVTGGQLLWDAKDYAGAYDAWNIYTTMPENKSLGEEAPKAPADSIVGEILYFQGLAAWQAEKLPVALESFNAARAKGYNTPSLYDYAISVAAQSQDNDAVVALAQAANDLYGETDSKYLTIIINDKINNEKYDEAQTLLEKAIAVSPQNAELYDVMGILYQSKKNYDKAREYISKAVELAPDNAKAHLDLGRVIYAQAVTIDEENQNLEQAEYNKLRAEKIDPMLKEAAPYLEKALSDENTESEARRLLRSLYYSLGDETNLKRIEAM</sequence>
<dbReference type="KEGG" id="mgod:E7746_05075"/>
<dbReference type="InterPro" id="IPR011990">
    <property type="entry name" value="TPR-like_helical_dom_sf"/>
</dbReference>
<dbReference type="OrthoDB" id="1063371at2"/>
<dbReference type="Proteomes" id="UP000297031">
    <property type="component" value="Chromosome"/>
</dbReference>
<name>A0A4P7VJ75_9BACT</name>
<dbReference type="InterPro" id="IPR051012">
    <property type="entry name" value="CellSynth/LPSAsmb/PSIAsmb"/>
</dbReference>
<dbReference type="SMART" id="SM00028">
    <property type="entry name" value="TPR"/>
    <property type="match status" value="3"/>
</dbReference>
<dbReference type="Gene3D" id="1.25.40.10">
    <property type="entry name" value="Tetratricopeptide repeat domain"/>
    <property type="match status" value="1"/>
</dbReference>
<dbReference type="EMBL" id="CP039393">
    <property type="protein sequence ID" value="QCD35306.1"/>
    <property type="molecule type" value="Genomic_DNA"/>
</dbReference>
<evidence type="ECO:0000256" key="4">
    <source>
        <dbReference type="SAM" id="SignalP"/>
    </source>
</evidence>
<gene>
    <name evidence="5" type="ORF">E7746_05075</name>
</gene>
<keyword evidence="1" id="KW-0677">Repeat</keyword>
<protein>
    <submittedName>
        <fullName evidence="5">Tetratricopeptide repeat protein</fullName>
    </submittedName>
</protein>
<evidence type="ECO:0000256" key="3">
    <source>
        <dbReference type="PROSITE-ProRule" id="PRU00339"/>
    </source>
</evidence>
<feature type="chain" id="PRO_5020981006" evidence="4">
    <location>
        <begin position="20"/>
        <end position="415"/>
    </location>
</feature>
<reference evidence="5 6" key="1">
    <citation type="submission" date="2019-02" db="EMBL/GenBank/DDBJ databases">
        <title>Isolation and identification of novel species under the genus Muribaculum.</title>
        <authorList>
            <person name="Miyake S."/>
            <person name="Ding Y."/>
            <person name="Low A."/>
            <person name="Soh M."/>
            <person name="Seedorf H."/>
        </authorList>
    </citation>
    <scope>NUCLEOTIDE SEQUENCE [LARGE SCALE GENOMIC DNA]</scope>
    <source>
        <strain evidence="5 6">TLL-A4</strain>
    </source>
</reference>
<evidence type="ECO:0000313" key="6">
    <source>
        <dbReference type="Proteomes" id="UP000297031"/>
    </source>
</evidence>
<feature type="repeat" description="TPR" evidence="3">
    <location>
        <begin position="297"/>
        <end position="330"/>
    </location>
</feature>
<evidence type="ECO:0000256" key="1">
    <source>
        <dbReference type="ARBA" id="ARBA00022737"/>
    </source>
</evidence>
<feature type="signal peptide" evidence="4">
    <location>
        <begin position="1"/>
        <end position="19"/>
    </location>
</feature>
<dbReference type="RefSeq" id="WP_136410058.1">
    <property type="nucleotide sequence ID" value="NZ_CP039393.1"/>
</dbReference>
<dbReference type="AlphaFoldDB" id="A0A4P7VJ75"/>
<dbReference type="PROSITE" id="PS50005">
    <property type="entry name" value="TPR"/>
    <property type="match status" value="1"/>
</dbReference>